<evidence type="ECO:0000313" key="2">
    <source>
        <dbReference type="EMBL" id="TLP65008.1"/>
    </source>
</evidence>
<dbReference type="AlphaFoldDB" id="A0A5R8ZGV7"/>
<reference evidence="2 3" key="1">
    <citation type="submission" date="2019-05" db="EMBL/GenBank/DDBJ databases">
        <title>Pseudomonas sp. SC006 isolated from lettuce that can produce HBGAs.</title>
        <authorList>
            <person name="Wang D."/>
            <person name="Liao N."/>
            <person name="Liu D."/>
            <person name="Zhang Z."/>
            <person name="Zou S."/>
        </authorList>
    </citation>
    <scope>NUCLEOTIDE SEQUENCE [LARGE SCALE GENOMIC DNA]</scope>
    <source>
        <strain evidence="2 3">SC006</strain>
    </source>
</reference>
<accession>A0A5R8ZGV7</accession>
<protein>
    <submittedName>
        <fullName evidence="2">Uncharacterized protein</fullName>
    </submittedName>
</protein>
<dbReference type="OrthoDB" id="6904532at2"/>
<gene>
    <name evidence="2" type="ORF">FEM01_02190</name>
</gene>
<proteinExistence type="predicted"/>
<dbReference type="EMBL" id="VAUO01000001">
    <property type="protein sequence ID" value="TLP65008.1"/>
    <property type="molecule type" value="Genomic_DNA"/>
</dbReference>
<evidence type="ECO:0000256" key="1">
    <source>
        <dbReference type="SAM" id="Phobius"/>
    </source>
</evidence>
<name>A0A5R8ZGV7_9PSED</name>
<evidence type="ECO:0000313" key="3">
    <source>
        <dbReference type="Proteomes" id="UP000309819"/>
    </source>
</evidence>
<dbReference type="Proteomes" id="UP000309819">
    <property type="component" value="Unassembled WGS sequence"/>
</dbReference>
<feature type="transmembrane region" description="Helical" evidence="1">
    <location>
        <begin position="60"/>
        <end position="79"/>
    </location>
</feature>
<comment type="caution">
    <text evidence="2">The sequence shown here is derived from an EMBL/GenBank/DDBJ whole genome shotgun (WGS) entry which is preliminary data.</text>
</comment>
<keyword evidence="1" id="KW-1133">Transmembrane helix</keyword>
<keyword evidence="1" id="KW-0812">Transmembrane</keyword>
<sequence>MKYVMVVLGGYSLTYYLVGLLIRGQLADIAEGLRHRPDAPTPGQYRREVEAHAQRAHRHYSLFAGSVLVAVLVALCAWLG</sequence>
<feature type="transmembrane region" description="Helical" evidence="1">
    <location>
        <begin position="6"/>
        <end position="26"/>
    </location>
</feature>
<keyword evidence="3" id="KW-1185">Reference proteome</keyword>
<dbReference type="RefSeq" id="WP_138217642.1">
    <property type="nucleotide sequence ID" value="NZ_VAUO01000001.1"/>
</dbReference>
<keyword evidence="1" id="KW-0472">Membrane</keyword>
<organism evidence="2 3">
    <name type="scientific">Pseudomonas mosselii</name>
    <dbReference type="NCBI Taxonomy" id="78327"/>
    <lineage>
        <taxon>Bacteria</taxon>
        <taxon>Pseudomonadati</taxon>
        <taxon>Pseudomonadota</taxon>
        <taxon>Gammaproteobacteria</taxon>
        <taxon>Pseudomonadales</taxon>
        <taxon>Pseudomonadaceae</taxon>
        <taxon>Pseudomonas</taxon>
    </lineage>
</organism>